<name>A0A839ZEH6_9HYPH</name>
<reference evidence="1 2" key="1">
    <citation type="submission" date="2020-08" db="EMBL/GenBank/DDBJ databases">
        <title>Genomic Encyclopedia of Type Strains, Phase IV (KMG-IV): sequencing the most valuable type-strain genomes for metagenomic binning, comparative biology and taxonomic classification.</title>
        <authorList>
            <person name="Goeker M."/>
        </authorList>
    </citation>
    <scope>NUCLEOTIDE SEQUENCE [LARGE SCALE GENOMIC DNA]</scope>
    <source>
        <strain evidence="1 2">DSM 5895</strain>
    </source>
</reference>
<dbReference type="AlphaFoldDB" id="A0A839ZEH6"/>
<proteinExistence type="predicted"/>
<protein>
    <submittedName>
        <fullName evidence="1">Uncharacterized protein</fullName>
    </submittedName>
</protein>
<comment type="caution">
    <text evidence="1">The sequence shown here is derived from an EMBL/GenBank/DDBJ whole genome shotgun (WGS) entry which is preliminary data.</text>
</comment>
<evidence type="ECO:0000313" key="2">
    <source>
        <dbReference type="Proteomes" id="UP000533469"/>
    </source>
</evidence>
<keyword evidence="2" id="KW-1185">Reference proteome</keyword>
<dbReference type="EMBL" id="JACICD010000008">
    <property type="protein sequence ID" value="MBB3773108.1"/>
    <property type="molecule type" value="Genomic_DNA"/>
</dbReference>
<sequence length="54" mass="5865">MASSREDAITRIKGRPAKCLIRLNSLTECCSADSELGKTIVSDVNLLCVSLRIL</sequence>
<accession>A0A839ZEH6</accession>
<dbReference type="Proteomes" id="UP000533469">
    <property type="component" value="Unassembled WGS sequence"/>
</dbReference>
<gene>
    <name evidence="1" type="ORF">FHS55_003739</name>
</gene>
<evidence type="ECO:0000313" key="1">
    <source>
        <dbReference type="EMBL" id="MBB3773108.1"/>
    </source>
</evidence>
<organism evidence="1 2">
    <name type="scientific">Ancylobacter tetraedralis</name>
    <dbReference type="NCBI Taxonomy" id="217068"/>
    <lineage>
        <taxon>Bacteria</taxon>
        <taxon>Pseudomonadati</taxon>
        <taxon>Pseudomonadota</taxon>
        <taxon>Alphaproteobacteria</taxon>
        <taxon>Hyphomicrobiales</taxon>
        <taxon>Xanthobacteraceae</taxon>
        <taxon>Ancylobacter</taxon>
    </lineage>
</organism>